<reference evidence="1 2" key="1">
    <citation type="submission" date="2016-10" db="EMBL/GenBank/DDBJ databases">
        <authorList>
            <person name="de Groot N.N."/>
        </authorList>
    </citation>
    <scope>NUCLEOTIDE SEQUENCE [LARGE SCALE GENOMIC DNA]</scope>
    <source>
        <strain evidence="1 2">DSM 44637</strain>
    </source>
</reference>
<sequence length="74" mass="7975">MILGKRTAKLVREAIVLGHVHGVLWGQAFPRNSGEPYPGDSAVVAGVLRAAKSHRDLYPTLAQVQPDTEEADRG</sequence>
<gene>
    <name evidence="1" type="ORF">SAMN05421854_102485</name>
</gene>
<dbReference type="Proteomes" id="UP000199137">
    <property type="component" value="Unassembled WGS sequence"/>
</dbReference>
<organism evidence="1 2">
    <name type="scientific">Amycolatopsis rubida</name>
    <dbReference type="NCBI Taxonomy" id="112413"/>
    <lineage>
        <taxon>Bacteria</taxon>
        <taxon>Bacillati</taxon>
        <taxon>Actinomycetota</taxon>
        <taxon>Actinomycetes</taxon>
        <taxon>Pseudonocardiales</taxon>
        <taxon>Pseudonocardiaceae</taxon>
        <taxon>Amycolatopsis</taxon>
    </lineage>
</organism>
<proteinExistence type="predicted"/>
<protein>
    <submittedName>
        <fullName evidence="1">Uncharacterized protein</fullName>
    </submittedName>
</protein>
<dbReference type="AlphaFoldDB" id="A0A1I5II53"/>
<dbReference type="OrthoDB" id="9884952at2"/>
<evidence type="ECO:0000313" key="2">
    <source>
        <dbReference type="Proteomes" id="UP000199137"/>
    </source>
</evidence>
<dbReference type="STRING" id="112413.SAMN05421854_102485"/>
<accession>A0A1I5II53</accession>
<evidence type="ECO:0000313" key="1">
    <source>
        <dbReference type="EMBL" id="SFO60235.1"/>
    </source>
</evidence>
<dbReference type="EMBL" id="FOWC01000002">
    <property type="protein sequence ID" value="SFO60235.1"/>
    <property type="molecule type" value="Genomic_DNA"/>
</dbReference>
<name>A0A1I5II53_9PSEU</name>
<dbReference type="RefSeq" id="WP_093573062.1">
    <property type="nucleotide sequence ID" value="NZ_FOWC01000002.1"/>
</dbReference>